<feature type="chain" id="PRO_5045432476" description="CBM-cenC domain-containing protein" evidence="1">
    <location>
        <begin position="19"/>
        <end position="1006"/>
    </location>
</feature>
<reference evidence="3" key="1">
    <citation type="journal article" date="2019" name="Int. J. Syst. Evol. Microbiol.">
        <title>The Global Catalogue of Microorganisms (GCM) 10K type strain sequencing project: providing services to taxonomists for standard genome sequencing and annotation.</title>
        <authorList>
            <consortium name="The Broad Institute Genomics Platform"/>
            <consortium name="The Broad Institute Genome Sequencing Center for Infectious Disease"/>
            <person name="Wu L."/>
            <person name="Ma J."/>
        </authorList>
    </citation>
    <scope>NUCLEOTIDE SEQUENCE [LARGE SCALE GENOMIC DNA]</scope>
    <source>
        <strain evidence="3">JCM 16949</strain>
    </source>
</reference>
<dbReference type="Proteomes" id="UP001501004">
    <property type="component" value="Unassembled WGS sequence"/>
</dbReference>
<dbReference type="Gene3D" id="2.130.10.10">
    <property type="entry name" value="YVTN repeat-like/Quinoprotein amine dehydrogenase"/>
    <property type="match status" value="1"/>
</dbReference>
<dbReference type="SUPFAM" id="SSF51004">
    <property type="entry name" value="C-terminal (heme d1) domain of cytochrome cd1-nitrite reductase"/>
    <property type="match status" value="1"/>
</dbReference>
<organism evidence="2 3">
    <name type="scientific">Leifsonella bigeumensis</name>
    <dbReference type="NCBI Taxonomy" id="433643"/>
    <lineage>
        <taxon>Bacteria</taxon>
        <taxon>Bacillati</taxon>
        <taxon>Actinomycetota</taxon>
        <taxon>Actinomycetes</taxon>
        <taxon>Micrococcales</taxon>
        <taxon>Microbacteriaceae</taxon>
        <taxon>Leifsonella</taxon>
    </lineage>
</organism>
<dbReference type="InterPro" id="IPR015943">
    <property type="entry name" value="WD40/YVTN_repeat-like_dom_sf"/>
</dbReference>
<dbReference type="EMBL" id="BAABAE010000002">
    <property type="protein sequence ID" value="GAA3732397.1"/>
    <property type="molecule type" value="Genomic_DNA"/>
</dbReference>
<feature type="signal peptide" evidence="1">
    <location>
        <begin position="1"/>
        <end position="18"/>
    </location>
</feature>
<proteinExistence type="predicted"/>
<sequence length="1006" mass="105955">MVTAAVLLGLGLVPPAPTAPATADSVNLLSNPGFEESATAISHWTRFPSDPLPPDSNTSVSVSTAHVHSAQNSVFIVDGNGSAAVGLFSDFVNVTADVNYTVGASIRVVTGSTIVYLKFYSSLGVELGQVAKTVTGPANLWTQVRLDGTPPSNATKARVLLYSSSANLGTAYADDVTLTAHPNQLKEKNPGFEMLNSDGVILNWLKYPTATTVGITSTTAQHHTGSKSVKFTDSDDSAQVGLYTAALMLPANSVGTSYSASAYVMRGTDKPVLALKFYNSGDAQVGNSMQAAVGDPGQWEQLRVESVVPATATYARVLITSGTDSTGGTESYIDDVTFADADPVVSAYGGGVDLGEAVKIRKTLGGAFGNGQVYFALDGAIGEFYALDAATGAVDFQQAVPGLTETHAVTVGSDGNAYFGNTSSGSLWKYDPAAKKVTALGEVTSDDFIWDLDASSDGMLYGGTSSTENGKLFSYNTAGGAVADFGTVFAGEHYVRGVGVDDDYVYAGTGGNRHLIRYLRSDPTQYTEIPLPGDGTGHFIHNIWSYDNMLYVRDATKLIVLDATTFQVKLETQVTSPDSFDGMISPPSPANANLLYFRNPSSNSLWTYNVSGHSIQEVLPKVTLTSSTTVAMGWVTAGGHQVLGILSEDASYRTYDPQSGQLTPPLTVPALDTVAVNLNSMAASPGCDTTASQPTCELYLGGYISGMSIFDEGAGQYAVQEGSPGQIVQTGFLKDRAYIGTYPDARIYSYDPSQGYSITNPSLSLTSPPGNEDRPIAFATGTDKIFVGSVPDYNTVGGSLLTYTEGSGWAAEPDFVPDQTIVSLANRGDTLFGGTSIYGGLGKDPTTTTAQLFELNTATGNRVVPDWVPEIPGMATPELLGGLSFGPDGRLWGAAYGQLTEGGTGFAIYAMNPDTTAKEIVKSTLIYYGSARGNTWREFYLDWGPDGMLYTNIARYVTVIDPATLGYRKLSTGTTHVLALGKTGTIYYGTTGTYGAHLFKFPRLGD</sequence>
<dbReference type="SUPFAM" id="SSF49785">
    <property type="entry name" value="Galactose-binding domain-like"/>
    <property type="match status" value="2"/>
</dbReference>
<comment type="caution">
    <text evidence="2">The sequence shown here is derived from an EMBL/GenBank/DDBJ whole genome shotgun (WGS) entry which is preliminary data.</text>
</comment>
<gene>
    <name evidence="2" type="ORF">GCM10022239_06020</name>
</gene>
<dbReference type="SUPFAM" id="SSF101898">
    <property type="entry name" value="NHL repeat"/>
    <property type="match status" value="1"/>
</dbReference>
<accession>A0ABP7F876</accession>
<dbReference type="InterPro" id="IPR008979">
    <property type="entry name" value="Galactose-bd-like_sf"/>
</dbReference>
<dbReference type="Gene3D" id="2.60.120.260">
    <property type="entry name" value="Galactose-binding domain-like"/>
    <property type="match status" value="2"/>
</dbReference>
<protein>
    <recommendedName>
        <fullName evidence="4">CBM-cenC domain-containing protein</fullName>
    </recommendedName>
</protein>
<name>A0ABP7F876_9MICO</name>
<dbReference type="InterPro" id="IPR011048">
    <property type="entry name" value="Haem_d1_sf"/>
</dbReference>
<evidence type="ECO:0000313" key="2">
    <source>
        <dbReference type="EMBL" id="GAA3732397.1"/>
    </source>
</evidence>
<evidence type="ECO:0000313" key="3">
    <source>
        <dbReference type="Proteomes" id="UP001501004"/>
    </source>
</evidence>
<keyword evidence="3" id="KW-1185">Reference proteome</keyword>
<evidence type="ECO:0008006" key="4">
    <source>
        <dbReference type="Google" id="ProtNLM"/>
    </source>
</evidence>
<evidence type="ECO:0000256" key="1">
    <source>
        <dbReference type="SAM" id="SignalP"/>
    </source>
</evidence>
<keyword evidence="1" id="KW-0732">Signal</keyword>